<dbReference type="AlphaFoldDB" id="A0A8S4QW99"/>
<keyword evidence="3" id="KW-1185">Reference proteome</keyword>
<reference evidence="2" key="1">
    <citation type="submission" date="2022-03" db="EMBL/GenBank/DDBJ databases">
        <authorList>
            <person name="Lindestad O."/>
        </authorList>
    </citation>
    <scope>NUCLEOTIDE SEQUENCE</scope>
</reference>
<name>A0A8S4QW99_9NEOP</name>
<comment type="caution">
    <text evidence="2">The sequence shown here is derived from an EMBL/GenBank/DDBJ whole genome shotgun (WGS) entry which is preliminary data.</text>
</comment>
<sequence>MELLFRYCWRHAVPDETRELEAGARLSAATPLLSGRTQERENSIHTDWTGRLLPRDARSVSQWRGASVPRGGRKSTSSSDCVSQRGASTCAPRAAARSGSPISARSRMHCGVLKLKHCCS</sequence>
<protein>
    <submittedName>
        <fullName evidence="2">Jg3130 protein</fullName>
    </submittedName>
</protein>
<feature type="region of interest" description="Disordered" evidence="1">
    <location>
        <begin position="31"/>
        <end position="87"/>
    </location>
</feature>
<evidence type="ECO:0000256" key="1">
    <source>
        <dbReference type="SAM" id="MobiDB-lite"/>
    </source>
</evidence>
<accession>A0A8S4QW99</accession>
<dbReference type="Proteomes" id="UP000838756">
    <property type="component" value="Unassembled WGS sequence"/>
</dbReference>
<feature type="compositionally biased region" description="Polar residues" evidence="1">
    <location>
        <begin position="74"/>
        <end position="87"/>
    </location>
</feature>
<evidence type="ECO:0000313" key="3">
    <source>
        <dbReference type="Proteomes" id="UP000838756"/>
    </source>
</evidence>
<evidence type="ECO:0000313" key="2">
    <source>
        <dbReference type="EMBL" id="CAH2226580.1"/>
    </source>
</evidence>
<proteinExistence type="predicted"/>
<organism evidence="2 3">
    <name type="scientific">Pararge aegeria aegeria</name>
    <dbReference type="NCBI Taxonomy" id="348720"/>
    <lineage>
        <taxon>Eukaryota</taxon>
        <taxon>Metazoa</taxon>
        <taxon>Ecdysozoa</taxon>
        <taxon>Arthropoda</taxon>
        <taxon>Hexapoda</taxon>
        <taxon>Insecta</taxon>
        <taxon>Pterygota</taxon>
        <taxon>Neoptera</taxon>
        <taxon>Endopterygota</taxon>
        <taxon>Lepidoptera</taxon>
        <taxon>Glossata</taxon>
        <taxon>Ditrysia</taxon>
        <taxon>Papilionoidea</taxon>
        <taxon>Nymphalidae</taxon>
        <taxon>Satyrinae</taxon>
        <taxon>Satyrini</taxon>
        <taxon>Parargina</taxon>
        <taxon>Pararge</taxon>
    </lineage>
</organism>
<dbReference type="EMBL" id="CAKXAJ010021610">
    <property type="protein sequence ID" value="CAH2226580.1"/>
    <property type="molecule type" value="Genomic_DNA"/>
</dbReference>
<gene>
    <name evidence="2" type="primary">jg3130</name>
    <name evidence="2" type="ORF">PAEG_LOCUS7281</name>
</gene>